<evidence type="ECO:0000256" key="2">
    <source>
        <dbReference type="ARBA" id="ARBA00022723"/>
    </source>
</evidence>
<keyword evidence="3" id="KW-0862">Zinc</keyword>
<evidence type="ECO:0000256" key="3">
    <source>
        <dbReference type="ARBA" id="ARBA00022833"/>
    </source>
</evidence>
<dbReference type="STRING" id="177199.A0A420YEZ6"/>
<comment type="similarity">
    <text evidence="8">Belongs to the prtT family.</text>
</comment>
<evidence type="ECO:0000259" key="12">
    <source>
        <dbReference type="PROSITE" id="PS50048"/>
    </source>
</evidence>
<keyword evidence="6" id="KW-0804">Transcription</keyword>
<keyword evidence="4" id="KW-0805">Transcription regulation</keyword>
<dbReference type="GO" id="GO:0008270">
    <property type="term" value="F:zinc ion binding"/>
    <property type="evidence" value="ECO:0007669"/>
    <property type="project" value="InterPro"/>
</dbReference>
<evidence type="ECO:0000256" key="10">
    <source>
        <dbReference type="ARBA" id="ARBA00042461"/>
    </source>
</evidence>
<sequence>MDDPNLAPPKKARRRILSCSNCRRLKSRCEYDARANCCQRCHKLRIHCSLQSDTQAGRIAGSGPSDAPEAVDDDRFSNVEESLASVQASVDKIWQYLQQNSAPSLRPNSELLATGIRRTVGVTLGNEREHDLDTADFPPLHPKRTDTIKSAPIMVVRKFRPSMRRLYEDPARDIITQQILNEDFAEKLVAQFILRLGHGIQVKSVGDLTTTPSIRQASPLLYAVCCLQALRFFKDTNAVDPNDHRQLYEEVRRMLGQVVLASPLPVEELYAILIMCIYEAAPKPVFEYIESWHLSGICAQQAISTIDFAEILSRLSLGKHEARDKTYLSLWNNICLVNLRFAVGTGKPATIPHDLLEHCPAILNHPQATIDDGIVLAEIMLFSALCDKTAPPSLNRHGHCQALMAWEKRWAHLLASEKAIHLRFGREFAYLVLAMRAVEKYGSSRTGQSTFQVKNSSQYDLSENVDDGDHSDSHLSFHSSRTCAHKHALAMAGIFLEMPTTLVEELPKFHQICIAYCCIVLSGCITDKSASPRQVLDILGDVCAHYRRFSDELPAVMNVALEKMGLEVGENTSGKRDGQSQGSCGLKGDSTDVGGSEIPNDGLASPLTHTSQSHLISGPGNATGADQLDTDWFDHELGLLSFPTVDDFFESWTVQYSA</sequence>
<dbReference type="InterPro" id="IPR036864">
    <property type="entry name" value="Zn2-C6_fun-type_DNA-bd_sf"/>
</dbReference>
<evidence type="ECO:0000256" key="9">
    <source>
        <dbReference type="ARBA" id="ARBA00041135"/>
    </source>
</evidence>
<dbReference type="CDD" id="cd12148">
    <property type="entry name" value="fungal_TF_MHR"/>
    <property type="match status" value="1"/>
</dbReference>
<evidence type="ECO:0000313" key="13">
    <source>
        <dbReference type="EMBL" id="RKU46344.1"/>
    </source>
</evidence>
<evidence type="ECO:0000256" key="5">
    <source>
        <dbReference type="ARBA" id="ARBA00023125"/>
    </source>
</evidence>
<feature type="region of interest" description="Disordered" evidence="11">
    <location>
        <begin position="570"/>
        <end position="621"/>
    </location>
</feature>
<keyword evidence="14" id="KW-1185">Reference proteome</keyword>
<evidence type="ECO:0000256" key="6">
    <source>
        <dbReference type="ARBA" id="ARBA00023163"/>
    </source>
</evidence>
<dbReference type="InterPro" id="IPR001138">
    <property type="entry name" value="Zn2Cys6_DnaBD"/>
</dbReference>
<evidence type="ECO:0000256" key="8">
    <source>
        <dbReference type="ARBA" id="ARBA00038134"/>
    </source>
</evidence>
<dbReference type="SUPFAM" id="SSF57701">
    <property type="entry name" value="Zn2/Cys6 DNA-binding domain"/>
    <property type="match status" value="1"/>
</dbReference>
<comment type="subcellular location">
    <subcellularLocation>
        <location evidence="1">Nucleus</location>
    </subcellularLocation>
</comment>
<dbReference type="GO" id="GO:0000981">
    <property type="term" value="F:DNA-binding transcription factor activity, RNA polymerase II-specific"/>
    <property type="evidence" value="ECO:0007669"/>
    <property type="project" value="InterPro"/>
</dbReference>
<dbReference type="GO" id="GO:0000976">
    <property type="term" value="F:transcription cis-regulatory region binding"/>
    <property type="evidence" value="ECO:0007669"/>
    <property type="project" value="TreeGrafter"/>
</dbReference>
<dbReference type="PROSITE" id="PS00463">
    <property type="entry name" value="ZN2_CY6_FUNGAL_1"/>
    <property type="match status" value="1"/>
</dbReference>
<dbReference type="EMBL" id="QVQW01000015">
    <property type="protein sequence ID" value="RKU46344.1"/>
    <property type="molecule type" value="Genomic_DNA"/>
</dbReference>
<dbReference type="Gene3D" id="4.10.240.10">
    <property type="entry name" value="Zn(2)-C6 fungal-type DNA-binding domain"/>
    <property type="match status" value="1"/>
</dbReference>
<reference evidence="13 14" key="1">
    <citation type="submission" date="2018-08" db="EMBL/GenBank/DDBJ databases">
        <title>Draft genome of the lignicolous fungus Coniochaeta pulveracea.</title>
        <authorList>
            <person name="Borstlap C.J."/>
            <person name="De Witt R.N."/>
            <person name="Botha A."/>
            <person name="Volschenk H."/>
        </authorList>
    </citation>
    <scope>NUCLEOTIDE SEQUENCE [LARGE SCALE GENOMIC DNA]</scope>
    <source>
        <strain evidence="13 14">CAB683</strain>
    </source>
</reference>
<gene>
    <name evidence="13" type="ORF">DL546_008695</name>
</gene>
<dbReference type="OrthoDB" id="2595934at2759"/>
<dbReference type="PANTHER" id="PTHR31845:SF34">
    <property type="entry name" value="TRANSCRIPTIONAL ACTIVATOR OF PROTEASES PRTT"/>
    <property type="match status" value="1"/>
</dbReference>
<keyword evidence="2" id="KW-0479">Metal-binding</keyword>
<dbReference type="PANTHER" id="PTHR31845">
    <property type="entry name" value="FINGER DOMAIN PROTEIN, PUTATIVE-RELATED"/>
    <property type="match status" value="1"/>
</dbReference>
<dbReference type="GO" id="GO:0005634">
    <property type="term" value="C:nucleus"/>
    <property type="evidence" value="ECO:0007669"/>
    <property type="project" value="UniProtKB-SubCell"/>
</dbReference>
<keyword evidence="7" id="KW-0539">Nucleus</keyword>
<dbReference type="InterPro" id="IPR051089">
    <property type="entry name" value="prtT"/>
</dbReference>
<evidence type="ECO:0000256" key="11">
    <source>
        <dbReference type="SAM" id="MobiDB-lite"/>
    </source>
</evidence>
<name>A0A420YEZ6_9PEZI</name>
<proteinExistence type="inferred from homology"/>
<dbReference type="AlphaFoldDB" id="A0A420YEZ6"/>
<dbReference type="Proteomes" id="UP000275385">
    <property type="component" value="Unassembled WGS sequence"/>
</dbReference>
<organism evidence="13 14">
    <name type="scientific">Coniochaeta pulveracea</name>
    <dbReference type="NCBI Taxonomy" id="177199"/>
    <lineage>
        <taxon>Eukaryota</taxon>
        <taxon>Fungi</taxon>
        <taxon>Dikarya</taxon>
        <taxon>Ascomycota</taxon>
        <taxon>Pezizomycotina</taxon>
        <taxon>Sordariomycetes</taxon>
        <taxon>Sordariomycetidae</taxon>
        <taxon>Coniochaetales</taxon>
        <taxon>Coniochaetaceae</taxon>
        <taxon>Coniochaeta</taxon>
    </lineage>
</organism>
<comment type="caution">
    <text evidence="13">The sequence shown here is derived from an EMBL/GenBank/DDBJ whole genome shotgun (WGS) entry which is preliminary data.</text>
</comment>
<protein>
    <recommendedName>
        <fullName evidence="9">Transcriptional activator of proteases prtT</fullName>
    </recommendedName>
    <alternativeName>
        <fullName evidence="10">Zn(2)-C6 zinc finger-containing protein prtT</fullName>
    </alternativeName>
</protein>
<keyword evidence="5" id="KW-0238">DNA-binding</keyword>
<evidence type="ECO:0000256" key="4">
    <source>
        <dbReference type="ARBA" id="ARBA00023015"/>
    </source>
</evidence>
<dbReference type="PROSITE" id="PS50048">
    <property type="entry name" value="ZN2_CY6_FUNGAL_2"/>
    <property type="match status" value="1"/>
</dbReference>
<evidence type="ECO:0000256" key="7">
    <source>
        <dbReference type="ARBA" id="ARBA00023242"/>
    </source>
</evidence>
<evidence type="ECO:0000313" key="14">
    <source>
        <dbReference type="Proteomes" id="UP000275385"/>
    </source>
</evidence>
<accession>A0A420YEZ6</accession>
<feature type="domain" description="Zn(2)-C6 fungal-type" evidence="12">
    <location>
        <begin position="18"/>
        <end position="50"/>
    </location>
</feature>
<evidence type="ECO:0000256" key="1">
    <source>
        <dbReference type="ARBA" id="ARBA00004123"/>
    </source>
</evidence>